<feature type="compositionally biased region" description="Gly residues" evidence="1">
    <location>
        <begin position="844"/>
        <end position="853"/>
    </location>
</feature>
<dbReference type="Proteomes" id="UP000799779">
    <property type="component" value="Unassembled WGS sequence"/>
</dbReference>
<feature type="compositionally biased region" description="Pro residues" evidence="1">
    <location>
        <begin position="407"/>
        <end position="418"/>
    </location>
</feature>
<feature type="compositionally biased region" description="Pro residues" evidence="1">
    <location>
        <begin position="730"/>
        <end position="746"/>
    </location>
</feature>
<organism evidence="2 3">
    <name type="scientific">Amniculicola lignicola CBS 123094</name>
    <dbReference type="NCBI Taxonomy" id="1392246"/>
    <lineage>
        <taxon>Eukaryota</taxon>
        <taxon>Fungi</taxon>
        <taxon>Dikarya</taxon>
        <taxon>Ascomycota</taxon>
        <taxon>Pezizomycotina</taxon>
        <taxon>Dothideomycetes</taxon>
        <taxon>Pleosporomycetidae</taxon>
        <taxon>Pleosporales</taxon>
        <taxon>Amniculicolaceae</taxon>
        <taxon>Amniculicola</taxon>
    </lineage>
</organism>
<dbReference type="OrthoDB" id="2504266at2759"/>
<keyword evidence="3" id="KW-1185">Reference proteome</keyword>
<dbReference type="Pfam" id="PF20566">
    <property type="entry name" value="Eap1"/>
    <property type="match status" value="1"/>
</dbReference>
<dbReference type="EMBL" id="ML977712">
    <property type="protein sequence ID" value="KAF1993331.1"/>
    <property type="molecule type" value="Genomic_DNA"/>
</dbReference>
<dbReference type="InterPro" id="IPR046784">
    <property type="entry name" value="Eap1"/>
</dbReference>
<feature type="region of interest" description="Disordered" evidence="1">
    <location>
        <begin position="588"/>
        <end position="643"/>
    </location>
</feature>
<sequence>MGGPTYSVDELQFLRGSPLVHKPDGLPSIEQWMEVPTDQTNTAAATSATANANRRPRSGLLRDGDTTATADSRTDRPMGLMGNFGRRQSTHPEDTVLGPPKLSFTSASRAAKAAETTERRGITSIDGDLPGDRFPSRGNDRWGRDRDNERKGDKAGITNGRRPGREEGEGWTSVKGRKSLGQEDFDRGFGRNGDRDREKHHKDGDAEATDAPARRAGAPVRDKFDRWARRDESAVKESEVPKFGATGQGGWRDRERDRGDRDKERDWTRGAAKIEEDPEWMDTPGGAGGKQAKTQEDFQRWKEQMKKGKDAPAEDKKDVVIESQAESPSAPEPQAQKPTFANPPSKLGTPLAVESGIFFGNWGLNINKTENENDPGMAPKPKAKASKFMQANLFNKGEGSLQNVNPPILPAPASPPPPETDEDKQGFQRILQMLGGTNISAPPGGPNGPGPTNGMRQGGLPLEFQHPSPPQDISEGRPMRQHVPRTLEQQAMLENILAPRPSTLENRPAQQRYNTISPETSGFEQFGLPRPDSNRPGDEYSHQPPPPRTTSAQDASLQALLNSRAREEAANRDQSKQRERDFLLTLMQGPARGTPPQPHLNQGLPRGVQENPNLPPFFDQGSQRIQGQPKGRNQLPPGFMEDPRAFENDIMMRREMERREAQIREANMREMQQQEAMRKSRLPMNFHDDPAIAGLQRRNTAGEIPRQLTNMGIPSQPVPDMQQYMRGNPGMPPTPNDRNIAPPPGFGGPAAMRQPPGFGGPQGGPSPLGHPPGIPPPRMMGGAPFLSPGAQMPPQGPPQGYFPPPGYGPPMGSMRGGEDPRMMMGAREFEQFGGPGQPNIPRQMGGGRPPNMY</sequence>
<evidence type="ECO:0000256" key="1">
    <source>
        <dbReference type="SAM" id="MobiDB-lite"/>
    </source>
</evidence>
<feature type="compositionally biased region" description="Basic and acidic residues" evidence="1">
    <location>
        <begin position="532"/>
        <end position="541"/>
    </location>
</feature>
<proteinExistence type="predicted"/>
<feature type="compositionally biased region" description="Low complexity" evidence="1">
    <location>
        <begin position="779"/>
        <end position="793"/>
    </location>
</feature>
<feature type="compositionally biased region" description="Basic and acidic residues" evidence="1">
    <location>
        <begin position="130"/>
        <end position="154"/>
    </location>
</feature>
<dbReference type="AlphaFoldDB" id="A0A6A5VZM7"/>
<accession>A0A6A5VZM7</accession>
<evidence type="ECO:0000313" key="2">
    <source>
        <dbReference type="EMBL" id="KAF1993331.1"/>
    </source>
</evidence>
<reference evidence="2" key="1">
    <citation type="journal article" date="2020" name="Stud. Mycol.">
        <title>101 Dothideomycetes genomes: a test case for predicting lifestyles and emergence of pathogens.</title>
        <authorList>
            <person name="Haridas S."/>
            <person name="Albert R."/>
            <person name="Binder M."/>
            <person name="Bloem J."/>
            <person name="Labutti K."/>
            <person name="Salamov A."/>
            <person name="Andreopoulos B."/>
            <person name="Baker S."/>
            <person name="Barry K."/>
            <person name="Bills G."/>
            <person name="Bluhm B."/>
            <person name="Cannon C."/>
            <person name="Castanera R."/>
            <person name="Culley D."/>
            <person name="Daum C."/>
            <person name="Ezra D."/>
            <person name="Gonzalez J."/>
            <person name="Henrissat B."/>
            <person name="Kuo A."/>
            <person name="Liang C."/>
            <person name="Lipzen A."/>
            <person name="Lutzoni F."/>
            <person name="Magnuson J."/>
            <person name="Mondo S."/>
            <person name="Nolan M."/>
            <person name="Ohm R."/>
            <person name="Pangilinan J."/>
            <person name="Park H.-J."/>
            <person name="Ramirez L."/>
            <person name="Alfaro M."/>
            <person name="Sun H."/>
            <person name="Tritt A."/>
            <person name="Yoshinaga Y."/>
            <person name="Zwiers L.-H."/>
            <person name="Turgeon B."/>
            <person name="Goodwin S."/>
            <person name="Spatafora J."/>
            <person name="Crous P."/>
            <person name="Grigoriev I."/>
        </authorList>
    </citation>
    <scope>NUCLEOTIDE SEQUENCE</scope>
    <source>
        <strain evidence="2">CBS 123094</strain>
    </source>
</reference>
<evidence type="ECO:0000313" key="3">
    <source>
        <dbReference type="Proteomes" id="UP000799779"/>
    </source>
</evidence>
<name>A0A6A5VZM7_9PLEO</name>
<feature type="compositionally biased region" description="Low complexity" evidence="1">
    <location>
        <begin position="40"/>
        <end position="53"/>
    </location>
</feature>
<feature type="compositionally biased region" description="Pro residues" evidence="1">
    <location>
        <begin position="768"/>
        <end position="778"/>
    </location>
</feature>
<gene>
    <name evidence="2" type="ORF">P154DRAFT_77722</name>
</gene>
<feature type="compositionally biased region" description="Basic and acidic residues" evidence="1">
    <location>
        <begin position="293"/>
        <end position="320"/>
    </location>
</feature>
<protein>
    <submittedName>
        <fullName evidence="2">Uncharacterized protein</fullName>
    </submittedName>
</protein>
<feature type="compositionally biased region" description="Basic and acidic residues" evidence="1">
    <location>
        <begin position="220"/>
        <end position="240"/>
    </location>
</feature>
<feature type="region of interest" description="Disordered" evidence="1">
    <location>
        <begin position="397"/>
        <end position="424"/>
    </location>
</feature>
<feature type="compositionally biased region" description="Basic and acidic residues" evidence="1">
    <location>
        <begin position="180"/>
        <end position="205"/>
    </location>
</feature>
<feature type="compositionally biased region" description="Basic and acidic residues" evidence="1">
    <location>
        <begin position="251"/>
        <end position="275"/>
    </location>
</feature>
<feature type="region of interest" description="Disordered" evidence="1">
    <location>
        <begin position="436"/>
        <end position="555"/>
    </location>
</feature>
<feature type="compositionally biased region" description="Polar residues" evidence="1">
    <location>
        <begin position="503"/>
        <end position="523"/>
    </location>
</feature>
<feature type="region of interest" description="Disordered" evidence="1">
    <location>
        <begin position="728"/>
        <end position="853"/>
    </location>
</feature>
<feature type="compositionally biased region" description="Pro residues" evidence="1">
    <location>
        <begin position="794"/>
        <end position="808"/>
    </location>
</feature>
<feature type="compositionally biased region" description="Low complexity" evidence="1">
    <location>
        <begin position="105"/>
        <end position="114"/>
    </location>
</feature>
<feature type="region of interest" description="Disordered" evidence="1">
    <location>
        <begin position="36"/>
        <end position="351"/>
    </location>
</feature>